<dbReference type="AlphaFoldDB" id="A0AAR5PWK7"/>
<dbReference type="SMART" id="SM00325">
    <property type="entry name" value="RhoGEF"/>
    <property type="match status" value="1"/>
</dbReference>
<evidence type="ECO:0000313" key="12">
    <source>
        <dbReference type="Proteomes" id="UP000019118"/>
    </source>
</evidence>
<dbReference type="SUPFAM" id="SSF50729">
    <property type="entry name" value="PH domain-like"/>
    <property type="match status" value="1"/>
</dbReference>
<dbReference type="RefSeq" id="XP_019765327.1">
    <property type="nucleotide sequence ID" value="XM_019909768.2"/>
</dbReference>
<dbReference type="InterPro" id="IPR051336">
    <property type="entry name" value="RhoGEF_Guanine_NuclExch_SF"/>
</dbReference>
<dbReference type="GO" id="GO:0005737">
    <property type="term" value="C:cytoplasm"/>
    <property type="evidence" value="ECO:0007669"/>
    <property type="project" value="TreeGrafter"/>
</dbReference>
<dbReference type="Pfam" id="PF00018">
    <property type="entry name" value="SH3_1"/>
    <property type="match status" value="1"/>
</dbReference>
<dbReference type="InterPro" id="IPR001452">
    <property type="entry name" value="SH3_domain"/>
</dbReference>
<dbReference type="PROSITE" id="PS50010">
    <property type="entry name" value="DH_2"/>
    <property type="match status" value="1"/>
</dbReference>
<dbReference type="GO" id="GO:0005085">
    <property type="term" value="F:guanyl-nucleotide exchange factor activity"/>
    <property type="evidence" value="ECO:0007669"/>
    <property type="project" value="UniProtKB-KW"/>
</dbReference>
<dbReference type="PROSITE" id="PS50003">
    <property type="entry name" value="PH_DOMAIN"/>
    <property type="match status" value="1"/>
</dbReference>
<accession>A0AAR5PWK7</accession>
<evidence type="ECO:0000256" key="5">
    <source>
        <dbReference type="PROSITE-ProRule" id="PRU00192"/>
    </source>
</evidence>
<dbReference type="InterPro" id="IPR036028">
    <property type="entry name" value="SH3-like_dom_sf"/>
</dbReference>
<evidence type="ECO:0000256" key="6">
    <source>
        <dbReference type="SAM" id="MobiDB-lite"/>
    </source>
</evidence>
<dbReference type="Proteomes" id="UP000019118">
    <property type="component" value="Unassembled WGS sequence"/>
</dbReference>
<dbReference type="CDD" id="cd11856">
    <property type="entry name" value="SH3_p47phox_like"/>
    <property type="match status" value="1"/>
</dbReference>
<reference evidence="12" key="1">
    <citation type="journal article" date="2013" name="Genome Biol.">
        <title>Draft genome of the mountain pine beetle, Dendroctonus ponderosae Hopkins, a major forest pest.</title>
        <authorList>
            <person name="Keeling C.I."/>
            <person name="Yuen M.M."/>
            <person name="Liao N.Y."/>
            <person name="Docking T.R."/>
            <person name="Chan S.K."/>
            <person name="Taylor G.A."/>
            <person name="Palmquist D.L."/>
            <person name="Jackman S.D."/>
            <person name="Nguyen A."/>
            <person name="Li M."/>
            <person name="Henderson H."/>
            <person name="Janes J.K."/>
            <person name="Zhao Y."/>
            <person name="Pandoh P."/>
            <person name="Moore R."/>
            <person name="Sperling F.A."/>
            <person name="Huber D.P."/>
            <person name="Birol I."/>
            <person name="Jones S.J."/>
            <person name="Bohlmann J."/>
        </authorList>
    </citation>
    <scope>NUCLEOTIDE SEQUENCE</scope>
</reference>
<dbReference type="CDD" id="cd00160">
    <property type="entry name" value="RhoGEF"/>
    <property type="match status" value="1"/>
</dbReference>
<reference evidence="11" key="2">
    <citation type="submission" date="2024-08" db="UniProtKB">
        <authorList>
            <consortium name="EnsemblMetazoa"/>
        </authorList>
    </citation>
    <scope>IDENTIFICATION</scope>
</reference>
<dbReference type="SMART" id="SM00326">
    <property type="entry name" value="SH3"/>
    <property type="match status" value="1"/>
</dbReference>
<feature type="domain" description="CRAL-TRIO" evidence="10">
    <location>
        <begin position="70"/>
        <end position="220"/>
    </location>
</feature>
<dbReference type="PROSITE" id="PS50002">
    <property type="entry name" value="SH3"/>
    <property type="match status" value="1"/>
</dbReference>
<dbReference type="InterPro" id="IPR056466">
    <property type="entry name" value="Spectrin_DBS"/>
</dbReference>
<dbReference type="Pfam" id="PF13716">
    <property type="entry name" value="CRAL_TRIO_2"/>
    <property type="match status" value="1"/>
</dbReference>
<evidence type="ECO:0000259" key="10">
    <source>
        <dbReference type="PROSITE" id="PS50191"/>
    </source>
</evidence>
<keyword evidence="2" id="KW-0597">Phosphoprotein</keyword>
<dbReference type="InterPro" id="IPR001849">
    <property type="entry name" value="PH_domain"/>
</dbReference>
<dbReference type="SMART" id="SM00516">
    <property type="entry name" value="SEC14"/>
    <property type="match status" value="1"/>
</dbReference>
<dbReference type="Gene3D" id="2.30.30.40">
    <property type="entry name" value="SH3 Domains"/>
    <property type="match status" value="1"/>
</dbReference>
<sequence length="1092" mass="125100">MAESSLETQIDCFLEQFKRNASKAMEDRVGFERPRSSYLEYDSSEDGLPSCEEIEMQNTVSLEPLGVYDVVDLLQHHYAIISGGKSNDGCPIITFPDNNNFQMLSDIEYQRLMLYLTSVPTLQEADMGFHLVIDRRKDRWNSVKTVLLKISVFFPGLIQVVYVLRPASFLQKALSEVSNKLFKDEFKFRMIVLSTAEELHEHVDPHQLTVDLKGTLAYNHQEWINQRIELENFSSITQEVSNALDEFTKVVDETELPNTVESTQELLLKQKESYSDLKRNILSAAKIGESLLCSIKEKNKPEDENSAPDMIGNVFAVERLLVQLEETENTFDDFWQQHSTKLQHCLELRRFEQDFRELQANFDLALRTVSDMSEFGETVARVDTLIKETNAFEKICQTDIQRAEEAVSSGQLLMRTKNTCPIECVEPKCSELLRMKEMLLNRLVKRKELLSKCRELIERLEKVNSWCATGVTLLTSQNIEQCSNSPELAQKCINEIRNFEATAKEFMSTAHKDFRDIFEDSVTPETKPLVLQVLQRTDDVILMCEQRISNLNKIAAKIKRPVQTVVPEPAVPRQPLVGAPQPAKIFLKKAYTVPKMDSTLEAEPEITPNETRISPENDELNKIKTGHVLSELLDSERIYVSEMLAIIKGYKDEAHLEQHQHSIPAKALEKFDVIFGNLDEIYNFHSEYFLRDLENCITSSDLVALCFVQKREKFLRLYSFYCQNISKSEQLRENSNELKPFFNQCQKNLGHKLPLAAYLLKPVQRITKYQLLLSHLLRYSEGSKCCKELQQALDCMLIVLKCVNDSMHQISITGFPGDLSQQGDLLLQGSFSVWVENKKDLRLRLKPLRRHLFLYQKSLVFCKAPSKSERNKTTYQFKHNLQMSQIGLTETVKGDAKRFEVWLQGRQEVHIIQATNLEQKHAWVNEIKKVLYSQLEEIKGEKIKQYAAITHRPLKQTTSWETQKSAASVGDGHQRAMSCDNEPHSNHVDEGVECSEPGNWSSDASNSDDDNDLIVSRGRYLALADYCAIGSSEVNMREGDIVELLKVGCAGWWFVKVVGNSVEGWAPAAYLESLSRKAFKGSSRSQDRLNEH</sequence>
<feature type="compositionally biased region" description="Polar residues" evidence="6">
    <location>
        <begin position="957"/>
        <end position="966"/>
    </location>
</feature>
<evidence type="ECO:0000259" key="8">
    <source>
        <dbReference type="PROSITE" id="PS50003"/>
    </source>
</evidence>
<evidence type="ECO:0000256" key="1">
    <source>
        <dbReference type="ARBA" id="ARBA00022443"/>
    </source>
</evidence>
<dbReference type="Pfam" id="PF00621">
    <property type="entry name" value="RhoGEF"/>
    <property type="match status" value="1"/>
</dbReference>
<name>A0AAR5PWK7_DENPD</name>
<comment type="similarity">
    <text evidence="4">Belongs to the MCF2 family.</text>
</comment>
<dbReference type="InterPro" id="IPR000219">
    <property type="entry name" value="DH_dom"/>
</dbReference>
<keyword evidence="1 5" id="KW-0728">SH3 domain</keyword>
<dbReference type="EnsemblMetazoa" id="XM_019909768.1">
    <property type="protein sequence ID" value="XP_019765327.1"/>
    <property type="gene ID" value="LOC109541077"/>
</dbReference>
<dbReference type="GeneID" id="109541077"/>
<dbReference type="PROSITE" id="PS50191">
    <property type="entry name" value="CRAL_TRIO"/>
    <property type="match status" value="1"/>
</dbReference>
<evidence type="ECO:0000313" key="11">
    <source>
        <dbReference type="EnsemblMetazoa" id="XP_019765327.1"/>
    </source>
</evidence>
<dbReference type="KEGG" id="dpa:109541077"/>
<evidence type="ECO:0000259" key="7">
    <source>
        <dbReference type="PROSITE" id="PS50002"/>
    </source>
</evidence>
<dbReference type="InterPro" id="IPR011993">
    <property type="entry name" value="PH-like_dom_sf"/>
</dbReference>
<feature type="domain" description="PH" evidence="8">
    <location>
        <begin position="818"/>
        <end position="932"/>
    </location>
</feature>
<dbReference type="Gene3D" id="2.30.29.30">
    <property type="entry name" value="Pleckstrin-homology domain (PH domain)/Phosphotyrosine-binding domain (PTB)"/>
    <property type="match status" value="1"/>
</dbReference>
<dbReference type="SUPFAM" id="SSF50044">
    <property type="entry name" value="SH3-domain"/>
    <property type="match status" value="1"/>
</dbReference>
<dbReference type="Gene3D" id="3.40.525.10">
    <property type="entry name" value="CRAL-TRIO lipid binding domain"/>
    <property type="match status" value="1"/>
</dbReference>
<dbReference type="CDD" id="cd00170">
    <property type="entry name" value="SEC14"/>
    <property type="match status" value="1"/>
</dbReference>
<dbReference type="InterPro" id="IPR001251">
    <property type="entry name" value="CRAL-TRIO_dom"/>
</dbReference>
<dbReference type="SMART" id="SM00233">
    <property type="entry name" value="PH"/>
    <property type="match status" value="1"/>
</dbReference>
<protein>
    <recommendedName>
        <fullName evidence="13">Guanine nucleotide exchange factor DBS</fullName>
    </recommendedName>
</protein>
<evidence type="ECO:0008006" key="13">
    <source>
        <dbReference type="Google" id="ProtNLM"/>
    </source>
</evidence>
<dbReference type="Gene3D" id="1.20.58.60">
    <property type="match status" value="1"/>
</dbReference>
<proteinExistence type="inferred from homology"/>
<dbReference type="Pfam" id="PF23289">
    <property type="entry name" value="Spectrin_5"/>
    <property type="match status" value="1"/>
</dbReference>
<dbReference type="SUPFAM" id="SSF46966">
    <property type="entry name" value="Spectrin repeat"/>
    <property type="match status" value="1"/>
</dbReference>
<dbReference type="PANTHER" id="PTHR22826">
    <property type="entry name" value="RHO GUANINE EXCHANGE FACTOR-RELATED"/>
    <property type="match status" value="1"/>
</dbReference>
<dbReference type="Pfam" id="PF22697">
    <property type="entry name" value="SOS1_NGEF_PH"/>
    <property type="match status" value="1"/>
</dbReference>
<dbReference type="FunFam" id="2.30.29.30:FF:000078">
    <property type="entry name" value="Guanine nucleotide exchange factor DBS"/>
    <property type="match status" value="1"/>
</dbReference>
<feature type="domain" description="DH" evidence="9">
    <location>
        <begin position="624"/>
        <end position="806"/>
    </location>
</feature>
<evidence type="ECO:0000256" key="2">
    <source>
        <dbReference type="ARBA" id="ARBA00022553"/>
    </source>
</evidence>
<keyword evidence="3" id="KW-0344">Guanine-nucleotide releasing factor</keyword>
<dbReference type="SUPFAM" id="SSF52087">
    <property type="entry name" value="CRAL/TRIO domain"/>
    <property type="match status" value="1"/>
</dbReference>
<keyword evidence="12" id="KW-1185">Reference proteome</keyword>
<dbReference type="InterPro" id="IPR055251">
    <property type="entry name" value="SOS1_NGEF_PH"/>
</dbReference>
<dbReference type="Gene3D" id="1.20.900.10">
    <property type="entry name" value="Dbl homology (DH) domain"/>
    <property type="match status" value="1"/>
</dbReference>
<organism evidence="11 12">
    <name type="scientific">Dendroctonus ponderosae</name>
    <name type="common">Mountain pine beetle</name>
    <dbReference type="NCBI Taxonomy" id="77166"/>
    <lineage>
        <taxon>Eukaryota</taxon>
        <taxon>Metazoa</taxon>
        <taxon>Ecdysozoa</taxon>
        <taxon>Arthropoda</taxon>
        <taxon>Hexapoda</taxon>
        <taxon>Insecta</taxon>
        <taxon>Pterygota</taxon>
        <taxon>Neoptera</taxon>
        <taxon>Endopterygota</taxon>
        <taxon>Coleoptera</taxon>
        <taxon>Polyphaga</taxon>
        <taxon>Cucujiformia</taxon>
        <taxon>Curculionidae</taxon>
        <taxon>Scolytinae</taxon>
        <taxon>Dendroctonus</taxon>
    </lineage>
</organism>
<evidence type="ECO:0000256" key="4">
    <source>
        <dbReference type="ARBA" id="ARBA00049987"/>
    </source>
</evidence>
<dbReference type="InterPro" id="IPR036865">
    <property type="entry name" value="CRAL-TRIO_dom_sf"/>
</dbReference>
<feature type="region of interest" description="Disordered" evidence="6">
    <location>
        <begin position="957"/>
        <end position="1009"/>
    </location>
</feature>
<dbReference type="InterPro" id="IPR035899">
    <property type="entry name" value="DBL_dom_sf"/>
</dbReference>
<dbReference type="PANTHER" id="PTHR22826:SF211">
    <property type="entry name" value="LD43457P"/>
    <property type="match status" value="1"/>
</dbReference>
<evidence type="ECO:0000256" key="3">
    <source>
        <dbReference type="ARBA" id="ARBA00022658"/>
    </source>
</evidence>
<feature type="domain" description="SH3" evidence="7">
    <location>
        <begin position="1015"/>
        <end position="1076"/>
    </location>
</feature>
<dbReference type="SUPFAM" id="SSF48065">
    <property type="entry name" value="DBL homology domain (DH-domain)"/>
    <property type="match status" value="1"/>
</dbReference>
<evidence type="ECO:0000259" key="9">
    <source>
        <dbReference type="PROSITE" id="PS50010"/>
    </source>
</evidence>
<feature type="compositionally biased region" description="Basic and acidic residues" evidence="6">
    <location>
        <begin position="981"/>
        <end position="990"/>
    </location>
</feature>